<comment type="subcellular location">
    <subcellularLocation>
        <location evidence="1">Cell membrane</location>
        <topology evidence="1">Multi-pass membrane protein</topology>
    </subcellularLocation>
</comment>
<protein>
    <submittedName>
        <fullName evidence="7">Stage V sporulation protein B</fullName>
    </submittedName>
</protein>
<dbReference type="GO" id="GO:0005886">
    <property type="term" value="C:plasma membrane"/>
    <property type="evidence" value="ECO:0007669"/>
    <property type="project" value="UniProtKB-SubCell"/>
</dbReference>
<reference evidence="7 8" key="1">
    <citation type="submission" date="2019-03" db="EMBL/GenBank/DDBJ databases">
        <title>Genomic Encyclopedia of Type Strains, Phase IV (KMG-IV): sequencing the most valuable type-strain genomes for metagenomic binning, comparative biology and taxonomic classification.</title>
        <authorList>
            <person name="Goeker M."/>
        </authorList>
    </citation>
    <scope>NUCLEOTIDE SEQUENCE [LARGE SCALE GENOMIC DNA]</scope>
    <source>
        <strain evidence="7 8">DSM 102940</strain>
    </source>
</reference>
<feature type="transmembrane region" description="Helical" evidence="6">
    <location>
        <begin position="428"/>
        <end position="447"/>
    </location>
</feature>
<feature type="transmembrane region" description="Helical" evidence="6">
    <location>
        <begin position="331"/>
        <end position="355"/>
    </location>
</feature>
<feature type="transmembrane region" description="Helical" evidence="6">
    <location>
        <begin position="397"/>
        <end position="416"/>
    </location>
</feature>
<dbReference type="InterPro" id="IPR050833">
    <property type="entry name" value="Poly_Biosynth_Transport"/>
</dbReference>
<dbReference type="RefSeq" id="WP_132246689.1">
    <property type="nucleotide sequence ID" value="NZ_SLWV01000022.1"/>
</dbReference>
<gene>
    <name evidence="7" type="ORF">EV214_12235</name>
</gene>
<organism evidence="7 8">
    <name type="scientific">Marinisporobacter balticus</name>
    <dbReference type="NCBI Taxonomy" id="2018667"/>
    <lineage>
        <taxon>Bacteria</taxon>
        <taxon>Bacillati</taxon>
        <taxon>Bacillota</taxon>
        <taxon>Clostridia</taxon>
        <taxon>Peptostreptococcales</taxon>
        <taxon>Thermotaleaceae</taxon>
        <taxon>Marinisporobacter</taxon>
    </lineage>
</organism>
<dbReference type="PANTHER" id="PTHR30250:SF21">
    <property type="entry name" value="LIPID II FLIPPASE MURJ"/>
    <property type="match status" value="1"/>
</dbReference>
<keyword evidence="8" id="KW-1185">Reference proteome</keyword>
<accession>A0A4R2KL26</accession>
<comment type="caution">
    <text evidence="7">The sequence shown here is derived from an EMBL/GenBank/DDBJ whole genome shotgun (WGS) entry which is preliminary data.</text>
</comment>
<dbReference type="InterPro" id="IPR002797">
    <property type="entry name" value="Polysacc_synth"/>
</dbReference>
<name>A0A4R2KL26_9FIRM</name>
<feature type="transmembrane region" description="Helical" evidence="6">
    <location>
        <begin position="459"/>
        <end position="479"/>
    </location>
</feature>
<dbReference type="EMBL" id="SLWV01000022">
    <property type="protein sequence ID" value="TCO71366.1"/>
    <property type="molecule type" value="Genomic_DNA"/>
</dbReference>
<feature type="transmembrane region" description="Helical" evidence="6">
    <location>
        <begin position="237"/>
        <end position="257"/>
    </location>
</feature>
<feature type="transmembrane region" description="Helical" evidence="6">
    <location>
        <begin position="286"/>
        <end position="310"/>
    </location>
</feature>
<evidence type="ECO:0000313" key="8">
    <source>
        <dbReference type="Proteomes" id="UP000294919"/>
    </source>
</evidence>
<feature type="transmembrane region" description="Helical" evidence="6">
    <location>
        <begin position="123"/>
        <end position="143"/>
    </location>
</feature>
<dbReference type="CDD" id="cd13124">
    <property type="entry name" value="MATE_SpoVB_like"/>
    <property type="match status" value="1"/>
</dbReference>
<evidence type="ECO:0000256" key="4">
    <source>
        <dbReference type="ARBA" id="ARBA00022989"/>
    </source>
</evidence>
<dbReference type="OrthoDB" id="9775950at2"/>
<evidence type="ECO:0000256" key="6">
    <source>
        <dbReference type="SAM" id="Phobius"/>
    </source>
</evidence>
<evidence type="ECO:0000256" key="5">
    <source>
        <dbReference type="ARBA" id="ARBA00023136"/>
    </source>
</evidence>
<evidence type="ECO:0000313" key="7">
    <source>
        <dbReference type="EMBL" id="TCO71366.1"/>
    </source>
</evidence>
<evidence type="ECO:0000256" key="2">
    <source>
        <dbReference type="ARBA" id="ARBA00022475"/>
    </source>
</evidence>
<feature type="transmembrane region" description="Helical" evidence="6">
    <location>
        <begin position="47"/>
        <end position="69"/>
    </location>
</feature>
<feature type="transmembrane region" description="Helical" evidence="6">
    <location>
        <begin position="89"/>
        <end position="111"/>
    </location>
</feature>
<keyword evidence="4 6" id="KW-1133">Transmembrane helix</keyword>
<feature type="transmembrane region" description="Helical" evidence="6">
    <location>
        <begin position="184"/>
        <end position="209"/>
    </location>
</feature>
<dbReference type="PANTHER" id="PTHR30250">
    <property type="entry name" value="PST FAMILY PREDICTED COLANIC ACID TRANSPORTER"/>
    <property type="match status" value="1"/>
</dbReference>
<feature type="transmembrane region" description="Helical" evidence="6">
    <location>
        <begin position="6"/>
        <end position="27"/>
    </location>
</feature>
<dbReference type="InterPro" id="IPR024923">
    <property type="entry name" value="PG_synth_SpoVB"/>
</dbReference>
<proteinExistence type="predicted"/>
<keyword evidence="2" id="KW-1003">Cell membrane</keyword>
<feature type="transmembrane region" description="Helical" evidence="6">
    <location>
        <begin position="361"/>
        <end position="385"/>
    </location>
</feature>
<keyword evidence="3 6" id="KW-0812">Transmembrane</keyword>
<dbReference type="Proteomes" id="UP000294919">
    <property type="component" value="Unassembled WGS sequence"/>
</dbReference>
<keyword evidence="5 6" id="KW-0472">Membrane</keyword>
<sequence>MSSKSFLKGAAILAAAGIIVKIMGAFFRIPLGNMIGSEGMGYYQTSYPIYVALLTISTAGIPTAISKLVSEKNAVGDRYGAHRIFKVSFALLFIIGIVTSAILFFGSGMIVKFMKNEGARASMVAIAPALLFVPIMAAFRGYFQGLQDMVPTAISQIIEQFGRTVVGFLLAYYLLNKLNKGLEIAAAGASFGAAAGAITGTLMIILIYYMRRKKILKEIGLRPIQKQEPAGKILTRILYIAIPITIGAAILPIMNMIDATIVMRRLQAIGFSPDEANGLYGQLTGFAAPLINFPQMLTVGLAVSLVPAISEASQRRDMKTVRSTVQMGTRIAVLIGLPAAMGLVILAKPIMILLFPLKPESAIGAAGSLAILGIGVIFLSLVQTFTGILQGLGRPTVPVINLFIGSIFKILATYFLTGIPSLNVKGAAIGTVTAYAIAAILNFFAVKRLTKTKFSVTNFVIKPVIAVSAMSISVLFVYTRFVDVFGNKLTTVVAIGVGALIYGLMLLTTGGITKEDFEMIPGGRKMAKVLGMMGLLRK</sequence>
<feature type="transmembrane region" description="Helical" evidence="6">
    <location>
        <begin position="491"/>
        <end position="512"/>
    </location>
</feature>
<dbReference type="AlphaFoldDB" id="A0A4R2KL26"/>
<dbReference type="PIRSF" id="PIRSF038958">
    <property type="entry name" value="PG_synth_SpoVB"/>
    <property type="match status" value="1"/>
</dbReference>
<dbReference type="Pfam" id="PF01943">
    <property type="entry name" value="Polysacc_synt"/>
    <property type="match status" value="1"/>
</dbReference>
<evidence type="ECO:0000256" key="3">
    <source>
        <dbReference type="ARBA" id="ARBA00022692"/>
    </source>
</evidence>
<evidence type="ECO:0000256" key="1">
    <source>
        <dbReference type="ARBA" id="ARBA00004651"/>
    </source>
</evidence>